<organism evidence="2 3">
    <name type="scientific">Intoshia linei</name>
    <dbReference type="NCBI Taxonomy" id="1819745"/>
    <lineage>
        <taxon>Eukaryota</taxon>
        <taxon>Metazoa</taxon>
        <taxon>Spiralia</taxon>
        <taxon>Lophotrochozoa</taxon>
        <taxon>Mesozoa</taxon>
        <taxon>Orthonectida</taxon>
        <taxon>Rhopaluridae</taxon>
        <taxon>Intoshia</taxon>
    </lineage>
</organism>
<accession>A0A177AYF5</accession>
<dbReference type="PANTHER" id="PTHR23302">
    <property type="entry name" value="TRANSMEMBRANE CHANNEL-RELATED"/>
    <property type="match status" value="1"/>
</dbReference>
<dbReference type="EMBL" id="LWCA01000770">
    <property type="protein sequence ID" value="OAF67006.1"/>
    <property type="molecule type" value="Genomic_DNA"/>
</dbReference>
<keyword evidence="1" id="KW-0472">Membrane</keyword>
<dbReference type="OrthoDB" id="1936208at2759"/>
<proteinExistence type="predicted"/>
<protein>
    <submittedName>
        <fullName evidence="2">Uncharacterized protein</fullName>
    </submittedName>
</protein>
<evidence type="ECO:0000313" key="2">
    <source>
        <dbReference type="EMBL" id="OAF67006.1"/>
    </source>
</evidence>
<keyword evidence="1" id="KW-1133">Transmembrane helix</keyword>
<sequence>MSVNRVARRRTTIRFTALSEEMLKEIKKKLPHDCNVTISECEHIFKCTNELDRIKAIQLLKTDIKTKMMIREYLHLDDFQSLTGFRYWKYQIKVDMKKLKNKVYNFKDYLEIWGSSIKTIEGRFGTGVGSYFRFLKSLFFLQIPIFLLYFGVILIPQLLSTPVSYIAGTNKTITDLATTCRMNYTVLIDPNDYVQMGLDFIQGTGWMEKTIVFYGSYSGQNILINNSSHYNMPLAYFCVTIAILLISIFFIVNSAGSDISSQLINRSIQKLKYCEMIITFWDFGLNTKRAAKLRLESFEKNVAVNLYNITLKLKYTLIC</sequence>
<keyword evidence="3" id="KW-1185">Reference proteome</keyword>
<dbReference type="PANTHER" id="PTHR23302:SF24">
    <property type="entry name" value="TMC DOMAIN-CONTAINING PROTEIN"/>
    <property type="match status" value="1"/>
</dbReference>
<name>A0A177AYF5_9BILA</name>
<evidence type="ECO:0000313" key="3">
    <source>
        <dbReference type="Proteomes" id="UP000078046"/>
    </source>
</evidence>
<feature type="transmembrane region" description="Helical" evidence="1">
    <location>
        <begin position="234"/>
        <end position="252"/>
    </location>
</feature>
<dbReference type="GO" id="GO:0005886">
    <property type="term" value="C:plasma membrane"/>
    <property type="evidence" value="ECO:0007669"/>
    <property type="project" value="InterPro"/>
</dbReference>
<dbReference type="InterPro" id="IPR038900">
    <property type="entry name" value="TMC"/>
</dbReference>
<dbReference type="GO" id="GO:0008381">
    <property type="term" value="F:mechanosensitive monoatomic ion channel activity"/>
    <property type="evidence" value="ECO:0007669"/>
    <property type="project" value="TreeGrafter"/>
</dbReference>
<keyword evidence="1" id="KW-0812">Transmembrane</keyword>
<dbReference type="Proteomes" id="UP000078046">
    <property type="component" value="Unassembled WGS sequence"/>
</dbReference>
<dbReference type="AlphaFoldDB" id="A0A177AYF5"/>
<evidence type="ECO:0000256" key="1">
    <source>
        <dbReference type="SAM" id="Phobius"/>
    </source>
</evidence>
<feature type="transmembrane region" description="Helical" evidence="1">
    <location>
        <begin position="138"/>
        <end position="159"/>
    </location>
</feature>
<reference evidence="2 3" key="1">
    <citation type="submission" date="2016-04" db="EMBL/GenBank/DDBJ databases">
        <title>The genome of Intoshia linei affirms orthonectids as highly simplified spiralians.</title>
        <authorList>
            <person name="Mikhailov K.V."/>
            <person name="Slusarev G.S."/>
            <person name="Nikitin M.A."/>
            <person name="Logacheva M.D."/>
            <person name="Penin A."/>
            <person name="Aleoshin V."/>
            <person name="Panchin Y.V."/>
        </authorList>
    </citation>
    <scope>NUCLEOTIDE SEQUENCE [LARGE SCALE GENOMIC DNA]</scope>
    <source>
        <strain evidence="2">Intl2013</strain>
        <tissue evidence="2">Whole animal</tissue>
    </source>
</reference>
<comment type="caution">
    <text evidence="2">The sequence shown here is derived from an EMBL/GenBank/DDBJ whole genome shotgun (WGS) entry which is preliminary data.</text>
</comment>
<gene>
    <name evidence="2" type="ORF">A3Q56_05264</name>
</gene>